<feature type="transmembrane region" description="Helical" evidence="2">
    <location>
        <begin position="84"/>
        <end position="102"/>
    </location>
</feature>
<feature type="region of interest" description="Disordered" evidence="1">
    <location>
        <begin position="1"/>
        <end position="21"/>
    </location>
</feature>
<feature type="transmembrane region" description="Helical" evidence="2">
    <location>
        <begin position="52"/>
        <end position="72"/>
    </location>
</feature>
<protein>
    <submittedName>
        <fullName evidence="3">Uncharacterized protein</fullName>
    </submittedName>
</protein>
<keyword evidence="2" id="KW-0812">Transmembrane</keyword>
<dbReference type="Proteomes" id="UP000252530">
    <property type="component" value="Unassembled WGS sequence"/>
</dbReference>
<dbReference type="PROSITE" id="PS51257">
    <property type="entry name" value="PROKAR_LIPOPROTEIN"/>
    <property type="match status" value="1"/>
</dbReference>
<evidence type="ECO:0000313" key="4">
    <source>
        <dbReference type="Proteomes" id="UP000252530"/>
    </source>
</evidence>
<name>A0A366K8L5_9BIFI</name>
<reference evidence="3 4" key="1">
    <citation type="submission" date="2017-10" db="EMBL/GenBank/DDBJ databases">
        <title>Bifidobacterium xylocopum sp. nov. and Bifidobacterium aemilianum sp. nov., from the carpenter bee (Xylocopa violacea) digestive tract.</title>
        <authorList>
            <person name="Alberoni D."/>
            <person name="Baffoni L."/>
            <person name="Di Gioia D."/>
            <person name="Gaggia F."/>
            <person name="Biavati B."/>
        </authorList>
    </citation>
    <scope>NUCLEOTIDE SEQUENCE [LARGE SCALE GENOMIC DNA]</scope>
    <source>
        <strain evidence="3 4">XV10</strain>
    </source>
</reference>
<evidence type="ECO:0000256" key="2">
    <source>
        <dbReference type="SAM" id="Phobius"/>
    </source>
</evidence>
<accession>A0A366K8L5</accession>
<comment type="caution">
    <text evidence="3">The sequence shown here is derived from an EMBL/GenBank/DDBJ whole genome shotgun (WGS) entry which is preliminary data.</text>
</comment>
<proteinExistence type="predicted"/>
<keyword evidence="4" id="KW-1185">Reference proteome</keyword>
<dbReference type="AlphaFoldDB" id="A0A366K8L5"/>
<evidence type="ECO:0000256" key="1">
    <source>
        <dbReference type="SAM" id="MobiDB-lite"/>
    </source>
</evidence>
<keyword evidence="2" id="KW-1133">Transmembrane helix</keyword>
<feature type="transmembrane region" description="Helical" evidence="2">
    <location>
        <begin position="25"/>
        <end position="46"/>
    </location>
</feature>
<feature type="transmembrane region" description="Helical" evidence="2">
    <location>
        <begin position="108"/>
        <end position="126"/>
    </location>
</feature>
<gene>
    <name evidence="3" type="ORF">CRD60_02465</name>
</gene>
<keyword evidence="2" id="KW-0472">Membrane</keyword>
<organism evidence="3 4">
    <name type="scientific">Bifidobacterium aemilianum</name>
    <dbReference type="NCBI Taxonomy" id="2493120"/>
    <lineage>
        <taxon>Bacteria</taxon>
        <taxon>Bacillati</taxon>
        <taxon>Actinomycetota</taxon>
        <taxon>Actinomycetes</taxon>
        <taxon>Bifidobacteriales</taxon>
        <taxon>Bifidobacteriaceae</taxon>
        <taxon>Bifidobacterium</taxon>
    </lineage>
</organism>
<sequence>MKAEMDAARNTIPQAEPQPDTNKSALAIVGGSFGCALIVAHLAHYVSGSLLVGAYLYPLTWALMSVVLSVMAHGDRIHGKLATVAWSFLAVALVMARVVRIASGSPLMALMAYPALWLLMIAVMALPRKAEAES</sequence>
<dbReference type="EMBL" id="PDCG01000002">
    <property type="protein sequence ID" value="RBP98056.1"/>
    <property type="molecule type" value="Genomic_DNA"/>
</dbReference>
<evidence type="ECO:0000313" key="3">
    <source>
        <dbReference type="EMBL" id="RBP98056.1"/>
    </source>
</evidence>